<dbReference type="SUPFAM" id="SSF55347">
    <property type="entry name" value="Glyceraldehyde-3-phosphate dehydrogenase-like, C-terminal domain"/>
    <property type="match status" value="1"/>
</dbReference>
<dbReference type="GO" id="GO:0006740">
    <property type="term" value="P:NADPH regeneration"/>
    <property type="evidence" value="ECO:0007669"/>
    <property type="project" value="TreeGrafter"/>
</dbReference>
<dbReference type="Pfam" id="PF22725">
    <property type="entry name" value="GFO_IDH_MocA_C3"/>
    <property type="match status" value="1"/>
</dbReference>
<protein>
    <recommendedName>
        <fullName evidence="7">Inositol 2-dehydrogenase</fullName>
    </recommendedName>
</protein>
<keyword evidence="2" id="KW-0560">Oxidoreductase</keyword>
<dbReference type="InterPro" id="IPR000683">
    <property type="entry name" value="Gfo/Idh/MocA-like_OxRdtase_N"/>
</dbReference>
<evidence type="ECO:0000259" key="3">
    <source>
        <dbReference type="Pfam" id="PF01408"/>
    </source>
</evidence>
<comment type="caution">
    <text evidence="5">The sequence shown here is derived from an EMBL/GenBank/DDBJ whole genome shotgun (WGS) entry which is preliminary data.</text>
</comment>
<dbReference type="RefSeq" id="WP_103247661.1">
    <property type="nucleotide sequence ID" value="NZ_PPED02000006.1"/>
</dbReference>
<evidence type="ECO:0000313" key="6">
    <source>
        <dbReference type="Proteomes" id="UP000236594"/>
    </source>
</evidence>
<proteinExistence type="inferred from homology"/>
<dbReference type="EMBL" id="PPED02000006">
    <property type="protein sequence ID" value="PWN65102.1"/>
    <property type="molecule type" value="Genomic_DNA"/>
</dbReference>
<comment type="similarity">
    <text evidence="1">Belongs to the Gfo/Idh/MocA family.</text>
</comment>
<feature type="domain" description="GFO/IDH/MocA-like oxidoreductase" evidence="4">
    <location>
        <begin position="135"/>
        <end position="257"/>
    </location>
</feature>
<evidence type="ECO:0000256" key="1">
    <source>
        <dbReference type="ARBA" id="ARBA00010928"/>
    </source>
</evidence>
<dbReference type="OrthoDB" id="9815825at2"/>
<dbReference type="SUPFAM" id="SSF51735">
    <property type="entry name" value="NAD(P)-binding Rossmann-fold domains"/>
    <property type="match status" value="1"/>
</dbReference>
<keyword evidence="6" id="KW-1185">Reference proteome</keyword>
<dbReference type="Pfam" id="PF01408">
    <property type="entry name" value="GFO_IDH_MocA"/>
    <property type="match status" value="1"/>
</dbReference>
<evidence type="ECO:0000259" key="4">
    <source>
        <dbReference type="Pfam" id="PF22725"/>
    </source>
</evidence>
<gene>
    <name evidence="5" type="ORF">C1631_021100</name>
</gene>
<dbReference type="Gene3D" id="3.40.50.720">
    <property type="entry name" value="NAD(P)-binding Rossmann-like Domain"/>
    <property type="match status" value="1"/>
</dbReference>
<dbReference type="InterPro" id="IPR055170">
    <property type="entry name" value="GFO_IDH_MocA-like_dom"/>
</dbReference>
<dbReference type="PANTHER" id="PTHR42840">
    <property type="entry name" value="NAD(P)-BINDING ROSSMANN-FOLD SUPERFAMILY PROTEIN-RELATED"/>
    <property type="match status" value="1"/>
</dbReference>
<dbReference type="GO" id="GO:0016491">
    <property type="term" value="F:oxidoreductase activity"/>
    <property type="evidence" value="ECO:0007669"/>
    <property type="project" value="UniProtKB-KW"/>
</dbReference>
<sequence length="343" mass="38428">MKKLNIGIVGLGRLGKEYVKNLTYLVPNAHVIAACSIRKEELDYVRDTYNVPNLYTSYEQMLEQQEEMEAVVIVTSTDQHSDQIIKAVEAGYHVFCEKPLALNIEDCIRVEKVVEKHSDRITMLGFVRRFDASYADAKIKINEGLVGTPYLLRSQTVDKDTFAPFQIEFCTTGGGIFHDYNVHDIDLAHWYLGSRIEKVWALGGAYRFPEFGLAGDADNTAAMCELQNGTIAVLVASRISSFGHNTCTEIFATEGNLKIGDPPVKNMLQIADKHGIRREGMETFFDRFQDAFLTQIQSFVDHVLQSKQPELTMNNATNATLVATALTKSFKEKKPVTIADLIS</sequence>
<name>A0A316WUG7_9FLAO</name>
<evidence type="ECO:0000256" key="2">
    <source>
        <dbReference type="ARBA" id="ARBA00023002"/>
    </source>
</evidence>
<accession>A0A316WUG7</accession>
<dbReference type="AlphaFoldDB" id="A0A316WUG7"/>
<evidence type="ECO:0000313" key="5">
    <source>
        <dbReference type="EMBL" id="PWN65102.1"/>
    </source>
</evidence>
<dbReference type="Proteomes" id="UP000236594">
    <property type="component" value="Unassembled WGS sequence"/>
</dbReference>
<dbReference type="PANTHER" id="PTHR42840:SF3">
    <property type="entry name" value="BINDING ROSSMANN FOLD OXIDOREDUCTASE, PUTATIVE (AFU_ORTHOLOGUE AFUA_2G10240)-RELATED"/>
    <property type="match status" value="1"/>
</dbReference>
<dbReference type="Gene3D" id="3.30.360.10">
    <property type="entry name" value="Dihydrodipicolinate Reductase, domain 2"/>
    <property type="match status" value="1"/>
</dbReference>
<reference evidence="5 6" key="1">
    <citation type="submission" date="2018-04" db="EMBL/GenBank/DDBJ databases">
        <title>Draft Genome Sequence of Phosphate-Solubilizing Chryseobacterium sp. ISE14 that is a Biocontrol and Plant Growth-Promoting Rhizobacterium Isolated from Cucumber.</title>
        <authorList>
            <person name="Jeong J.-J."/>
            <person name="Sang M.K."/>
            <person name="Choi I.-G."/>
            <person name="Kim K.D."/>
        </authorList>
    </citation>
    <scope>NUCLEOTIDE SEQUENCE [LARGE SCALE GENOMIC DNA]</scope>
    <source>
        <strain evidence="5 6">ISE14</strain>
    </source>
</reference>
<dbReference type="PROSITE" id="PS51257">
    <property type="entry name" value="PROKAR_LIPOPROTEIN"/>
    <property type="match status" value="1"/>
</dbReference>
<dbReference type="InterPro" id="IPR036291">
    <property type="entry name" value="NAD(P)-bd_dom_sf"/>
</dbReference>
<feature type="domain" description="Gfo/Idh/MocA-like oxidoreductase N-terminal" evidence="3">
    <location>
        <begin position="4"/>
        <end position="122"/>
    </location>
</feature>
<evidence type="ECO:0008006" key="7">
    <source>
        <dbReference type="Google" id="ProtNLM"/>
    </source>
</evidence>
<organism evidence="5 6">
    <name type="scientific">Chryseobacterium phosphatilyticum</name>
    <dbReference type="NCBI Taxonomy" id="475075"/>
    <lineage>
        <taxon>Bacteria</taxon>
        <taxon>Pseudomonadati</taxon>
        <taxon>Bacteroidota</taxon>
        <taxon>Flavobacteriia</taxon>
        <taxon>Flavobacteriales</taxon>
        <taxon>Weeksellaceae</taxon>
        <taxon>Chryseobacterium group</taxon>
        <taxon>Chryseobacterium</taxon>
    </lineage>
</organism>
<dbReference type="GO" id="GO:0005737">
    <property type="term" value="C:cytoplasm"/>
    <property type="evidence" value="ECO:0007669"/>
    <property type="project" value="TreeGrafter"/>
</dbReference>
<dbReference type="GO" id="GO:0000166">
    <property type="term" value="F:nucleotide binding"/>
    <property type="evidence" value="ECO:0007669"/>
    <property type="project" value="InterPro"/>
</dbReference>